<comment type="subcellular location">
    <subcellularLocation>
        <location evidence="1">Membrane</location>
        <topology evidence="1">Multi-pass membrane protein</topology>
    </subcellularLocation>
</comment>
<evidence type="ECO:0000256" key="3">
    <source>
        <dbReference type="ARBA" id="ARBA00022692"/>
    </source>
</evidence>
<feature type="transmembrane region" description="Helical" evidence="6">
    <location>
        <begin position="146"/>
        <end position="164"/>
    </location>
</feature>
<dbReference type="GO" id="GO:0016020">
    <property type="term" value="C:membrane"/>
    <property type="evidence" value="ECO:0007669"/>
    <property type="project" value="UniProtKB-SubCell"/>
</dbReference>
<keyword evidence="4 6" id="KW-1133">Transmembrane helix</keyword>
<proteinExistence type="inferred from homology"/>
<evidence type="ECO:0000313" key="7">
    <source>
        <dbReference type="Proteomes" id="UP000887575"/>
    </source>
</evidence>
<sequence>MTSADRFLFKRDYEKFKLRVTFVNLVLLVVNLVLPSRQLDLLCHFLMVWYYCTLTIRESILRLNGSQMHGWWVAHHYFATVISGVAITWSDDRFYQAFRLQFLLFALYISLCQQMQYKYQSGCLRRLHALGHGDTMDLTLEGFEGWMFRGLTFLLPFLLFAYLLELFHSYTLYQMWLSGETSWHVPVLGILFFIVGNGNLFMVAFTAIAKIREDPKRRKQSLRIKYQDISGIEKLQ</sequence>
<evidence type="ECO:0000256" key="2">
    <source>
        <dbReference type="ARBA" id="ARBA00009700"/>
    </source>
</evidence>
<dbReference type="WBParaSite" id="MBELARI_LOCUS10989">
    <property type="protein sequence ID" value="MBELARI_LOCUS10989"/>
    <property type="gene ID" value="MBELARI_LOCUS10989"/>
</dbReference>
<name>A0AAF3EAN5_9BILA</name>
<keyword evidence="3 6" id="KW-0812">Transmembrane</keyword>
<feature type="transmembrane region" description="Helical" evidence="6">
    <location>
        <begin position="184"/>
        <end position="209"/>
    </location>
</feature>
<evidence type="ECO:0000256" key="5">
    <source>
        <dbReference type="ARBA" id="ARBA00023136"/>
    </source>
</evidence>
<comment type="similarity">
    <text evidence="2">Belongs to the TMEM120 family.</text>
</comment>
<organism evidence="7 8">
    <name type="scientific">Mesorhabditis belari</name>
    <dbReference type="NCBI Taxonomy" id="2138241"/>
    <lineage>
        <taxon>Eukaryota</taxon>
        <taxon>Metazoa</taxon>
        <taxon>Ecdysozoa</taxon>
        <taxon>Nematoda</taxon>
        <taxon>Chromadorea</taxon>
        <taxon>Rhabditida</taxon>
        <taxon>Rhabditina</taxon>
        <taxon>Rhabditomorpha</taxon>
        <taxon>Rhabditoidea</taxon>
        <taxon>Rhabditidae</taxon>
        <taxon>Mesorhabditinae</taxon>
        <taxon>Mesorhabditis</taxon>
    </lineage>
</organism>
<dbReference type="PANTHER" id="PTHR21433:SF0">
    <property type="entry name" value="TRANSMEMBRANE PROTEIN 120 HOMOLOG"/>
    <property type="match status" value="1"/>
</dbReference>
<evidence type="ECO:0000256" key="6">
    <source>
        <dbReference type="SAM" id="Phobius"/>
    </source>
</evidence>
<evidence type="ECO:0008006" key="9">
    <source>
        <dbReference type="Google" id="ProtNLM"/>
    </source>
</evidence>
<feature type="transmembrane region" description="Helical" evidence="6">
    <location>
        <begin position="16"/>
        <end position="33"/>
    </location>
</feature>
<accession>A0AAF3EAN5</accession>
<keyword evidence="7" id="KW-1185">Reference proteome</keyword>
<evidence type="ECO:0000256" key="4">
    <source>
        <dbReference type="ARBA" id="ARBA00022989"/>
    </source>
</evidence>
<evidence type="ECO:0000256" key="1">
    <source>
        <dbReference type="ARBA" id="ARBA00004141"/>
    </source>
</evidence>
<dbReference type="InterPro" id="IPR012926">
    <property type="entry name" value="TMEM120A/B"/>
</dbReference>
<evidence type="ECO:0000313" key="8">
    <source>
        <dbReference type="WBParaSite" id="MBELARI_LOCUS10989"/>
    </source>
</evidence>
<protein>
    <recommendedName>
        <fullName evidence="9">Transmembrane protein 120A</fullName>
    </recommendedName>
</protein>
<dbReference type="PANTHER" id="PTHR21433">
    <property type="entry name" value="TRANSMEMBRANE PROTEIN INDUCED BY TUMOR NECROSIS FACTOR ALPHA"/>
    <property type="match status" value="1"/>
</dbReference>
<dbReference type="AlphaFoldDB" id="A0AAF3EAN5"/>
<dbReference type="Pfam" id="PF07851">
    <property type="entry name" value="TMEM120A-B"/>
    <property type="match status" value="1"/>
</dbReference>
<keyword evidence="5 6" id="KW-0472">Membrane</keyword>
<reference evidence="8" key="1">
    <citation type="submission" date="2024-02" db="UniProtKB">
        <authorList>
            <consortium name="WormBaseParasite"/>
        </authorList>
    </citation>
    <scope>IDENTIFICATION</scope>
</reference>
<feature type="transmembrane region" description="Helical" evidence="6">
    <location>
        <begin position="68"/>
        <end position="88"/>
    </location>
</feature>
<dbReference type="Proteomes" id="UP000887575">
    <property type="component" value="Unassembled WGS sequence"/>
</dbReference>